<proteinExistence type="predicted"/>
<accession>H2AP54</accession>
<dbReference type="InParanoid" id="H2AP54"/>
<sequence>MMVDRYRRWAKALGQELLRYRKLVNQKIGAGLFRGVPAVGNVGKTGYKQQRLYPLLLSCSGRSSSFLSIRRVFDGPKCNLLSVLLQRATITPSNKSSVFDKLHRSRITECTNTAVKNIKKSLQSTNIKRSVSYEADLFKLMNEQRVTRGSYIDFELPSLSTPFGNVAFLSETSLSSWKYQLAKIDKIRKMVEQIFNTYGSLPVTKSNGNIRIHFTNSSAVETERLIADLGITEGIVFPDDYSEILSGYSSTENLQAYHFSPVLSECN</sequence>
<dbReference type="GO" id="GO:0043248">
    <property type="term" value="P:proteasome assembly"/>
    <property type="evidence" value="ECO:0007669"/>
    <property type="project" value="TreeGrafter"/>
</dbReference>
<organism evidence="1 2">
    <name type="scientific">Kazachstania africana (strain ATCC 22294 / BCRC 22015 / CBS 2517 / CECT 1963 / NBRC 1671 / NRRL Y-8276)</name>
    <name type="common">Yeast</name>
    <name type="synonym">Kluyveromyces africanus</name>
    <dbReference type="NCBI Taxonomy" id="1071382"/>
    <lineage>
        <taxon>Eukaryota</taxon>
        <taxon>Fungi</taxon>
        <taxon>Dikarya</taxon>
        <taxon>Ascomycota</taxon>
        <taxon>Saccharomycotina</taxon>
        <taxon>Saccharomycetes</taxon>
        <taxon>Saccharomycetales</taxon>
        <taxon>Saccharomycetaceae</taxon>
        <taxon>Kazachstania</taxon>
    </lineage>
</organism>
<evidence type="ECO:0000313" key="2">
    <source>
        <dbReference type="Proteomes" id="UP000005220"/>
    </source>
</evidence>
<dbReference type="Proteomes" id="UP000005220">
    <property type="component" value="Chromosome 1"/>
</dbReference>
<dbReference type="STRING" id="1071382.H2AP54"/>
<dbReference type="RefSeq" id="XP_003955289.1">
    <property type="nucleotide sequence ID" value="XM_003955240.1"/>
</dbReference>
<dbReference type="AlphaFoldDB" id="H2AP54"/>
<name>H2AP54_KAZAF</name>
<dbReference type="GO" id="GO:0070628">
    <property type="term" value="F:proteasome binding"/>
    <property type="evidence" value="ECO:0007669"/>
    <property type="project" value="InterPro"/>
</dbReference>
<dbReference type="InterPro" id="IPR038816">
    <property type="entry name" value="Stationary_phase_5"/>
</dbReference>
<dbReference type="GeneID" id="13886355"/>
<dbReference type="EMBL" id="HE650821">
    <property type="protein sequence ID" value="CCF56154.1"/>
    <property type="molecule type" value="Genomic_DNA"/>
</dbReference>
<dbReference type="OrthoDB" id="416253at2759"/>
<dbReference type="PANTHER" id="PTHR42342:SF1">
    <property type="entry name" value="STATIONARY PHASE PROTEIN 5"/>
    <property type="match status" value="1"/>
</dbReference>
<dbReference type="KEGG" id="kaf:KAFR_0A07200"/>
<protein>
    <submittedName>
        <fullName evidence="1">Uncharacterized protein</fullName>
    </submittedName>
</protein>
<dbReference type="PANTHER" id="PTHR42342">
    <property type="entry name" value="STATIONARY PHASE PROTEIN 5"/>
    <property type="match status" value="1"/>
</dbReference>
<dbReference type="eggNOG" id="ENOG502S2SB">
    <property type="taxonomic scope" value="Eukaryota"/>
</dbReference>
<gene>
    <name evidence="1" type="primary">KAFR0A07200</name>
    <name evidence="1" type="ORF">KAFR_0A07200</name>
</gene>
<dbReference type="HOGENOM" id="CLU_1042297_0_0_1"/>
<reference evidence="1 2" key="1">
    <citation type="journal article" date="2011" name="Proc. Natl. Acad. Sci. U.S.A.">
        <title>Evolutionary erosion of yeast sex chromosomes by mating-type switching accidents.</title>
        <authorList>
            <person name="Gordon J.L."/>
            <person name="Armisen D."/>
            <person name="Proux-Wera E."/>
            <person name="Oheigeartaigh S.S."/>
            <person name="Byrne K.P."/>
            <person name="Wolfe K.H."/>
        </authorList>
    </citation>
    <scope>NUCLEOTIDE SEQUENCE [LARGE SCALE GENOMIC DNA]</scope>
    <source>
        <strain evidence="2">ATCC 22294 / BCRC 22015 / CBS 2517 / CECT 1963 / NBRC 1671 / NRRL Y-8276</strain>
    </source>
</reference>
<evidence type="ECO:0000313" key="1">
    <source>
        <dbReference type="EMBL" id="CCF56154.1"/>
    </source>
</evidence>
<keyword evidence="2" id="KW-1185">Reference proteome</keyword>